<evidence type="ECO:0000313" key="2">
    <source>
        <dbReference type="EMBL" id="MBD2183177.1"/>
    </source>
</evidence>
<reference evidence="2" key="1">
    <citation type="journal article" date="2015" name="ISME J.">
        <title>Draft Genome Sequence of Streptomyces incarnatus NRRL8089, which Produces the Nucleoside Antibiotic Sinefungin.</title>
        <authorList>
            <person name="Oshima K."/>
            <person name="Hattori M."/>
            <person name="Shimizu H."/>
            <person name="Fukuda K."/>
            <person name="Nemoto M."/>
            <person name="Inagaki K."/>
            <person name="Tamura T."/>
        </authorList>
    </citation>
    <scope>NUCLEOTIDE SEQUENCE</scope>
    <source>
        <strain evidence="2">FACHB-1375</strain>
    </source>
</reference>
<keyword evidence="1" id="KW-0472">Membrane</keyword>
<accession>A0A926VI76</accession>
<dbReference type="InterPro" id="IPR021511">
    <property type="entry name" value="DUF3172"/>
</dbReference>
<dbReference type="EMBL" id="JACJPW010000049">
    <property type="protein sequence ID" value="MBD2183177.1"/>
    <property type="molecule type" value="Genomic_DNA"/>
</dbReference>
<dbReference type="Proteomes" id="UP000641646">
    <property type="component" value="Unassembled WGS sequence"/>
</dbReference>
<evidence type="ECO:0000256" key="1">
    <source>
        <dbReference type="SAM" id="Phobius"/>
    </source>
</evidence>
<evidence type="ECO:0000313" key="3">
    <source>
        <dbReference type="Proteomes" id="UP000641646"/>
    </source>
</evidence>
<dbReference type="RefSeq" id="WP_190466959.1">
    <property type="nucleotide sequence ID" value="NZ_JACJPW010000049.1"/>
</dbReference>
<reference evidence="2" key="2">
    <citation type="submission" date="2020-08" db="EMBL/GenBank/DDBJ databases">
        <authorList>
            <person name="Chen M."/>
            <person name="Teng W."/>
            <person name="Zhao L."/>
            <person name="Hu C."/>
            <person name="Zhou Y."/>
            <person name="Han B."/>
            <person name="Song L."/>
            <person name="Shu W."/>
        </authorList>
    </citation>
    <scope>NUCLEOTIDE SEQUENCE</scope>
    <source>
        <strain evidence="2">FACHB-1375</strain>
    </source>
</reference>
<dbReference type="Pfam" id="PF11371">
    <property type="entry name" value="DUF3172"/>
    <property type="match status" value="1"/>
</dbReference>
<keyword evidence="1" id="KW-0812">Transmembrane</keyword>
<protein>
    <submittedName>
        <fullName evidence="2">DUF3172 domain-containing protein</fullName>
    </submittedName>
</protein>
<sequence length="170" mass="18600">MKRKSSSVSSKSGAFNYTSLAILSGVFILGVGVGIAFTTNANLSTANVASREVIDRTAPNPDICAQYGASAIVTETRTFVTLNPFTVYVTQPRMEPGCVLRSNNWAILESRKLVNGEQVRQCKNRMNTFGFTNNLENSPKIDCLYQTDTDKNRFFNQPGTAGPAPETDQF</sequence>
<dbReference type="AlphaFoldDB" id="A0A926VI76"/>
<name>A0A926VI76_9CYAN</name>
<keyword evidence="1" id="KW-1133">Transmembrane helix</keyword>
<proteinExistence type="predicted"/>
<comment type="caution">
    <text evidence="2">The sequence shown here is derived from an EMBL/GenBank/DDBJ whole genome shotgun (WGS) entry which is preliminary data.</text>
</comment>
<gene>
    <name evidence="2" type="ORF">H6G03_19270</name>
</gene>
<organism evidence="2 3">
    <name type="scientific">Aerosakkonema funiforme FACHB-1375</name>
    <dbReference type="NCBI Taxonomy" id="2949571"/>
    <lineage>
        <taxon>Bacteria</taxon>
        <taxon>Bacillati</taxon>
        <taxon>Cyanobacteriota</taxon>
        <taxon>Cyanophyceae</taxon>
        <taxon>Oscillatoriophycideae</taxon>
        <taxon>Aerosakkonematales</taxon>
        <taxon>Aerosakkonemataceae</taxon>
        <taxon>Aerosakkonema</taxon>
    </lineage>
</organism>
<keyword evidence="3" id="KW-1185">Reference proteome</keyword>
<feature type="transmembrane region" description="Helical" evidence="1">
    <location>
        <begin position="20"/>
        <end position="37"/>
    </location>
</feature>